<evidence type="ECO:0000313" key="6">
    <source>
        <dbReference type="Proteomes" id="UP000267250"/>
    </source>
</evidence>
<proteinExistence type="predicted"/>
<organism evidence="5 6">
    <name type="scientific">Anoxybacter fermentans</name>
    <dbReference type="NCBI Taxonomy" id="1323375"/>
    <lineage>
        <taxon>Bacteria</taxon>
        <taxon>Bacillati</taxon>
        <taxon>Bacillota</taxon>
        <taxon>Clostridia</taxon>
        <taxon>Halanaerobiales</taxon>
        <taxon>Anoxybacter</taxon>
    </lineage>
</organism>
<keyword evidence="3" id="KW-0812">Transmembrane</keyword>
<protein>
    <recommendedName>
        <fullName evidence="4">GH18 domain-containing protein</fullName>
    </recommendedName>
</protein>
<evidence type="ECO:0000256" key="3">
    <source>
        <dbReference type="SAM" id="Phobius"/>
    </source>
</evidence>
<dbReference type="InterPro" id="IPR029070">
    <property type="entry name" value="Chitinase_insertion_sf"/>
</dbReference>
<dbReference type="PANTHER" id="PTHR46066:SF2">
    <property type="entry name" value="CHITINASE DOMAIN-CONTAINING PROTEIN 1"/>
    <property type="match status" value="1"/>
</dbReference>
<dbReference type="Gene3D" id="3.20.20.80">
    <property type="entry name" value="Glycosidases"/>
    <property type="match status" value="1"/>
</dbReference>
<dbReference type="CDD" id="cd02874">
    <property type="entry name" value="GH18_CFLE_spore_hydrolase"/>
    <property type="match status" value="1"/>
</dbReference>
<dbReference type="GO" id="GO:0005975">
    <property type="term" value="P:carbohydrate metabolic process"/>
    <property type="evidence" value="ECO:0007669"/>
    <property type="project" value="InterPro"/>
</dbReference>
<dbReference type="PROSITE" id="PS51910">
    <property type="entry name" value="GH18_2"/>
    <property type="match status" value="1"/>
</dbReference>
<dbReference type="Proteomes" id="UP000267250">
    <property type="component" value="Chromosome"/>
</dbReference>
<dbReference type="InterPro" id="IPR001223">
    <property type="entry name" value="Glyco_hydro18_cat"/>
</dbReference>
<name>A0A3Q9HS49_9FIRM</name>
<keyword evidence="6" id="KW-1185">Reference proteome</keyword>
<reference evidence="5 6" key="1">
    <citation type="submission" date="2016-07" db="EMBL/GenBank/DDBJ databases">
        <title>Genome and transcriptome analysis of iron-reducing fermentative bacteria Anoxybacter fermentans.</title>
        <authorList>
            <person name="Zeng X."/>
            <person name="Shao Z."/>
        </authorList>
    </citation>
    <scope>NUCLEOTIDE SEQUENCE [LARGE SCALE GENOMIC DNA]</scope>
    <source>
        <strain evidence="5 6">DY22613</strain>
    </source>
</reference>
<dbReference type="KEGG" id="aft:BBF96_14175"/>
<dbReference type="AlphaFoldDB" id="A0A3Q9HS49"/>
<feature type="domain" description="GH18" evidence="4">
    <location>
        <begin position="102"/>
        <end position="413"/>
    </location>
</feature>
<gene>
    <name evidence="5" type="ORF">BBF96_14175</name>
</gene>
<dbReference type="InterPro" id="IPR011583">
    <property type="entry name" value="Chitinase_II/V-like_cat"/>
</dbReference>
<dbReference type="Pfam" id="PF00704">
    <property type="entry name" value="Glyco_hydro_18"/>
    <property type="match status" value="1"/>
</dbReference>
<sequence>MKKLTTPIKYRFISITLILSLLLPILLILTVGIAEASYESLFSDKNTFFKALIMLLMAFLLERFLGDQKVVTRPGDPPVSDIPDDSHTPYIPSRRYLSPGEKEVLGYYVNWNTPGSESYPSLQKNAQNIDIVSPFWYTITSTGDIQTKYGGHQTNVSTLTRQQGQLLLPLINNQNSNSSILIDSNIRRKAIDNIVALVQWNNYDGVNIDFEFIPPWSKDGYTTFIRELSQKLHARGKMIIISVFPKVDVSYDLSGAYDYKALAPYIDRLVIMTYDNHWAGGPAGPIAPINWVEENILYALQEVPADKILLGVANYGYDWPLNGGWGKDLAAKKAIDLAERKGALIKWDSEAQVPYFYYTDSLGNKHVVWFESSYSLDFKLQLVNKYNLKGIAIWRLGNEEDRFWSIIKDRLNK</sequence>
<keyword evidence="3" id="KW-0472">Membrane</keyword>
<dbReference type="InterPro" id="IPR017853">
    <property type="entry name" value="GH"/>
</dbReference>
<evidence type="ECO:0000256" key="2">
    <source>
        <dbReference type="ARBA" id="ARBA00023295"/>
    </source>
</evidence>
<keyword evidence="2" id="KW-0326">Glycosidase</keyword>
<dbReference type="EMBL" id="CP016379">
    <property type="protein sequence ID" value="AZR74431.1"/>
    <property type="molecule type" value="Genomic_DNA"/>
</dbReference>
<dbReference type="SMART" id="SM00636">
    <property type="entry name" value="Glyco_18"/>
    <property type="match status" value="1"/>
</dbReference>
<dbReference type="PANTHER" id="PTHR46066">
    <property type="entry name" value="CHITINASE DOMAIN-CONTAINING PROTEIN 1 FAMILY MEMBER"/>
    <property type="match status" value="1"/>
</dbReference>
<keyword evidence="3" id="KW-1133">Transmembrane helix</keyword>
<dbReference type="OrthoDB" id="9769314at2"/>
<accession>A0A3Q9HS49</accession>
<dbReference type="InterPro" id="IPR041704">
    <property type="entry name" value="CFLE_GH18"/>
</dbReference>
<dbReference type="Gene3D" id="3.10.50.10">
    <property type="match status" value="1"/>
</dbReference>
<dbReference type="RefSeq" id="WP_127017789.1">
    <property type="nucleotide sequence ID" value="NZ_CP016379.1"/>
</dbReference>
<dbReference type="GO" id="GO:0008061">
    <property type="term" value="F:chitin binding"/>
    <property type="evidence" value="ECO:0007669"/>
    <property type="project" value="InterPro"/>
</dbReference>
<evidence type="ECO:0000256" key="1">
    <source>
        <dbReference type="ARBA" id="ARBA00022801"/>
    </source>
</evidence>
<dbReference type="GO" id="GO:0016798">
    <property type="term" value="F:hydrolase activity, acting on glycosyl bonds"/>
    <property type="evidence" value="ECO:0007669"/>
    <property type="project" value="UniProtKB-KW"/>
</dbReference>
<dbReference type="SUPFAM" id="SSF51445">
    <property type="entry name" value="(Trans)glycosidases"/>
    <property type="match status" value="1"/>
</dbReference>
<evidence type="ECO:0000313" key="5">
    <source>
        <dbReference type="EMBL" id="AZR74431.1"/>
    </source>
</evidence>
<keyword evidence="1" id="KW-0378">Hydrolase</keyword>
<evidence type="ECO:0000259" key="4">
    <source>
        <dbReference type="PROSITE" id="PS51910"/>
    </source>
</evidence>
<feature type="transmembrane region" description="Helical" evidence="3">
    <location>
        <begin position="12"/>
        <end position="34"/>
    </location>
</feature>